<dbReference type="PROSITE" id="PS50110">
    <property type="entry name" value="RESPONSE_REGULATORY"/>
    <property type="match status" value="1"/>
</dbReference>
<evidence type="ECO:0000256" key="3">
    <source>
        <dbReference type="ARBA" id="ARBA00022553"/>
    </source>
</evidence>
<dbReference type="InterPro" id="IPR011006">
    <property type="entry name" value="CheY-like_superfamily"/>
</dbReference>
<evidence type="ECO:0000259" key="9">
    <source>
        <dbReference type="PROSITE" id="PS50112"/>
    </source>
</evidence>
<dbReference type="GO" id="GO:0000155">
    <property type="term" value="F:phosphorelay sensor kinase activity"/>
    <property type="evidence" value="ECO:0007669"/>
    <property type="project" value="InterPro"/>
</dbReference>
<keyword evidence="6" id="KW-0472">Membrane</keyword>
<name>A0A399J3N8_9RHOB</name>
<dbReference type="Gene3D" id="3.30.450.20">
    <property type="entry name" value="PAS domain"/>
    <property type="match status" value="1"/>
</dbReference>
<evidence type="ECO:0000259" key="7">
    <source>
        <dbReference type="PROSITE" id="PS50109"/>
    </source>
</evidence>
<evidence type="ECO:0000259" key="8">
    <source>
        <dbReference type="PROSITE" id="PS50110"/>
    </source>
</evidence>
<protein>
    <recommendedName>
        <fullName evidence="2">histidine kinase</fullName>
        <ecNumber evidence="2">2.7.13.3</ecNumber>
    </recommendedName>
</protein>
<proteinExistence type="predicted"/>
<evidence type="ECO:0000313" key="11">
    <source>
        <dbReference type="Proteomes" id="UP000265848"/>
    </source>
</evidence>
<evidence type="ECO:0000256" key="6">
    <source>
        <dbReference type="SAM" id="Phobius"/>
    </source>
</evidence>
<dbReference type="InterPro" id="IPR035965">
    <property type="entry name" value="PAS-like_dom_sf"/>
</dbReference>
<dbReference type="InterPro" id="IPR004358">
    <property type="entry name" value="Sig_transdc_His_kin-like_C"/>
</dbReference>
<dbReference type="EC" id="2.7.13.3" evidence="2"/>
<dbReference type="Pfam" id="PF01627">
    <property type="entry name" value="Hpt"/>
    <property type="match status" value="1"/>
</dbReference>
<dbReference type="SUPFAM" id="SSF55874">
    <property type="entry name" value="ATPase domain of HSP90 chaperone/DNA topoisomerase II/histidine kinase"/>
    <property type="match status" value="1"/>
</dbReference>
<dbReference type="Pfam" id="PF00072">
    <property type="entry name" value="Response_reg"/>
    <property type="match status" value="1"/>
</dbReference>
<dbReference type="CDD" id="cd16922">
    <property type="entry name" value="HATPase_EvgS-ArcB-TorS-like"/>
    <property type="match status" value="1"/>
</dbReference>
<dbReference type="Proteomes" id="UP000265848">
    <property type="component" value="Unassembled WGS sequence"/>
</dbReference>
<dbReference type="InterPro" id="IPR036641">
    <property type="entry name" value="HPT_dom_sf"/>
</dbReference>
<dbReference type="CDD" id="cd17546">
    <property type="entry name" value="REC_hyHK_CKI1_RcsC-like"/>
    <property type="match status" value="1"/>
</dbReference>
<dbReference type="Gene3D" id="3.40.50.2300">
    <property type="match status" value="1"/>
</dbReference>
<dbReference type="AlphaFoldDB" id="A0A399J3N8"/>
<dbReference type="CDD" id="cd00130">
    <property type="entry name" value="PAS"/>
    <property type="match status" value="1"/>
</dbReference>
<evidence type="ECO:0000313" key="10">
    <source>
        <dbReference type="EMBL" id="RII39891.1"/>
    </source>
</evidence>
<dbReference type="InterPro" id="IPR008207">
    <property type="entry name" value="Sig_transdc_His_kin_Hpt_dom"/>
</dbReference>
<dbReference type="Pfam" id="PF02518">
    <property type="entry name" value="HATPase_c"/>
    <property type="match status" value="1"/>
</dbReference>
<dbReference type="SMART" id="SM00448">
    <property type="entry name" value="REC"/>
    <property type="match status" value="1"/>
</dbReference>
<dbReference type="PROSITE" id="PS50112">
    <property type="entry name" value="PAS"/>
    <property type="match status" value="1"/>
</dbReference>
<organism evidence="10 11">
    <name type="scientific">Pseudooceanicola sediminis</name>
    <dbReference type="NCBI Taxonomy" id="2211117"/>
    <lineage>
        <taxon>Bacteria</taxon>
        <taxon>Pseudomonadati</taxon>
        <taxon>Pseudomonadota</taxon>
        <taxon>Alphaproteobacteria</taxon>
        <taxon>Rhodobacterales</taxon>
        <taxon>Paracoccaceae</taxon>
        <taxon>Pseudooceanicola</taxon>
    </lineage>
</organism>
<dbReference type="PANTHER" id="PTHR45339:SF5">
    <property type="entry name" value="HISTIDINE KINASE"/>
    <property type="match status" value="1"/>
</dbReference>
<dbReference type="InterPro" id="IPR000014">
    <property type="entry name" value="PAS"/>
</dbReference>
<comment type="caution">
    <text evidence="10">The sequence shown here is derived from an EMBL/GenBank/DDBJ whole genome shotgun (WGS) entry which is preliminary data.</text>
</comment>
<feature type="transmembrane region" description="Helical" evidence="6">
    <location>
        <begin position="23"/>
        <end position="43"/>
    </location>
</feature>
<dbReference type="Gene3D" id="3.30.565.10">
    <property type="entry name" value="Histidine kinase-like ATPase, C-terminal domain"/>
    <property type="match status" value="1"/>
</dbReference>
<dbReference type="SMART" id="SM00388">
    <property type="entry name" value="HisKA"/>
    <property type="match status" value="1"/>
</dbReference>
<evidence type="ECO:0000256" key="5">
    <source>
        <dbReference type="PROSITE-ProRule" id="PRU00169"/>
    </source>
</evidence>
<sequence>MSLPEDQPRVRTLAARLWTRTTATVLALVFCVGLVGAMALGVLREIDTLSTSNSDNLQWSLAQADVEYMQFRLALELAEENQVTLQDVRRRFDIFYSRLNTLESGEVYRGMRDKSELIQPRQNIREFMDFAVPIIDGSDADLRAGLPEMQARANAIMGDVRDLTLAGLAAFANESDRQRQQVMGTLIRLAAVLAIVLAGLMLLALALWRLNRLASLREAEVERTAGRMRTIVETSLDAMVLSDADGRIREFNSAAQTIFGYSRDEARERDMLELLIVPESREKIMRLARDQFDPDANAPALQAADRTLQVVAMARGGRTFPAEITFDRAEGTDGPVYVAFIRDISRRKAAEEGLTDARDRALAGERAKAEFLAVMSHEMRTPLNGLLGTMQLLRDHQMSEAQSDLLDHMQSSGQLLLGLVNDVLDLAKFEAGKLSVEQKPLSVTRLLDGVVETIAPLAAANATALEWHWEGEAQDAIAGDARRLRQVLLNLLGNAVKFTRGGRVDIEVETLGFRDPQLEFRVIDTGIGIADSDLERIFQDFETLDSSYARQAGGTGLGLGIARRMVGLMGGAIGAESEVGEGSLFWIRIPMIPVAQMPAFEGPDRRTKTPAASRQTTLAPMSILLVEDNEINRFVARQMLTAEGHEVVEANDGMAGVEMANTRAFDMILMDISMPVLDGQAAARRIRAGNGPCVRTPILAVTAHALPEEIAQFRDAGMEYCISKPLDRGELLATLAAARGQAGDAGAQLDVPPELSPSMLDALLDTAHLERFWIDLPESARDALLRRFVEETQKDISWFVGRAADDPGLQARAHRVAGSCAAFGLKALRGHLGQIESALKQGQIVDPALIAALPDLWARSRTALDIWCDEARQTA</sequence>
<comment type="catalytic activity">
    <reaction evidence="1">
        <text>ATP + protein L-histidine = ADP + protein N-phospho-L-histidine.</text>
        <dbReference type="EC" id="2.7.13.3"/>
    </reaction>
</comment>
<evidence type="ECO:0000256" key="1">
    <source>
        <dbReference type="ARBA" id="ARBA00000085"/>
    </source>
</evidence>
<dbReference type="FunFam" id="3.30.565.10:FF:000010">
    <property type="entry name" value="Sensor histidine kinase RcsC"/>
    <property type="match status" value="1"/>
</dbReference>
<dbReference type="InterPro" id="IPR036097">
    <property type="entry name" value="HisK_dim/P_sf"/>
</dbReference>
<feature type="modified residue" description="4-aspartylphosphate" evidence="5">
    <location>
        <position position="671"/>
    </location>
</feature>
<dbReference type="CDD" id="cd00082">
    <property type="entry name" value="HisKA"/>
    <property type="match status" value="1"/>
</dbReference>
<dbReference type="SUPFAM" id="SSF55785">
    <property type="entry name" value="PYP-like sensor domain (PAS domain)"/>
    <property type="match status" value="1"/>
</dbReference>
<reference evidence="10 11" key="1">
    <citation type="submission" date="2018-08" db="EMBL/GenBank/DDBJ databases">
        <title>Pseudooceanicola sediminis CY03 in the family Rhodobacteracea.</title>
        <authorList>
            <person name="Zhang Y.-J."/>
        </authorList>
    </citation>
    <scope>NUCLEOTIDE SEQUENCE [LARGE SCALE GENOMIC DNA]</scope>
    <source>
        <strain evidence="10 11">CY03</strain>
    </source>
</reference>
<dbReference type="SMART" id="SM00387">
    <property type="entry name" value="HATPase_c"/>
    <property type="match status" value="1"/>
</dbReference>
<dbReference type="InterPro" id="IPR001789">
    <property type="entry name" value="Sig_transdc_resp-reg_receiver"/>
</dbReference>
<dbReference type="InterPro" id="IPR003594">
    <property type="entry name" value="HATPase_dom"/>
</dbReference>
<dbReference type="InterPro" id="IPR005467">
    <property type="entry name" value="His_kinase_dom"/>
</dbReference>
<dbReference type="SMART" id="SM00091">
    <property type="entry name" value="PAS"/>
    <property type="match status" value="1"/>
</dbReference>
<accession>A0A399J3N8</accession>
<keyword evidence="6" id="KW-0812">Transmembrane</keyword>
<dbReference type="PANTHER" id="PTHR45339">
    <property type="entry name" value="HYBRID SIGNAL TRANSDUCTION HISTIDINE KINASE J"/>
    <property type="match status" value="1"/>
</dbReference>
<keyword evidence="11" id="KW-1185">Reference proteome</keyword>
<keyword evidence="4" id="KW-0902">Two-component regulatory system</keyword>
<dbReference type="Gene3D" id="1.10.287.130">
    <property type="match status" value="1"/>
</dbReference>
<dbReference type="InterPro" id="IPR003661">
    <property type="entry name" value="HisK_dim/P_dom"/>
</dbReference>
<dbReference type="Pfam" id="PF00512">
    <property type="entry name" value="HisKA"/>
    <property type="match status" value="1"/>
</dbReference>
<dbReference type="GO" id="GO:0005886">
    <property type="term" value="C:plasma membrane"/>
    <property type="evidence" value="ECO:0007669"/>
    <property type="project" value="UniProtKB-SubCell"/>
</dbReference>
<dbReference type="SUPFAM" id="SSF47384">
    <property type="entry name" value="Homodimeric domain of signal transducing histidine kinase"/>
    <property type="match status" value="1"/>
</dbReference>
<dbReference type="InterPro" id="IPR036890">
    <property type="entry name" value="HATPase_C_sf"/>
</dbReference>
<dbReference type="OrthoDB" id="9801651at2"/>
<evidence type="ECO:0000256" key="2">
    <source>
        <dbReference type="ARBA" id="ARBA00012438"/>
    </source>
</evidence>
<feature type="domain" description="Response regulatory" evidence="8">
    <location>
        <begin position="622"/>
        <end position="739"/>
    </location>
</feature>
<evidence type="ECO:0000256" key="4">
    <source>
        <dbReference type="ARBA" id="ARBA00023012"/>
    </source>
</evidence>
<dbReference type="EMBL" id="QWJJ01000003">
    <property type="protein sequence ID" value="RII39891.1"/>
    <property type="molecule type" value="Genomic_DNA"/>
</dbReference>
<dbReference type="GO" id="GO:0005524">
    <property type="term" value="F:ATP binding"/>
    <property type="evidence" value="ECO:0007669"/>
    <property type="project" value="UniProtKB-KW"/>
</dbReference>
<dbReference type="PRINTS" id="PR00344">
    <property type="entry name" value="BCTRLSENSOR"/>
</dbReference>
<dbReference type="PROSITE" id="PS50109">
    <property type="entry name" value="HIS_KIN"/>
    <property type="match status" value="1"/>
</dbReference>
<dbReference type="SUPFAM" id="SSF52172">
    <property type="entry name" value="CheY-like"/>
    <property type="match status" value="1"/>
</dbReference>
<dbReference type="RefSeq" id="WP_119397771.1">
    <property type="nucleotide sequence ID" value="NZ_QWJJ01000003.1"/>
</dbReference>
<gene>
    <name evidence="10" type="ORF">DL237_04105</name>
</gene>
<feature type="domain" description="PAS" evidence="9">
    <location>
        <begin position="224"/>
        <end position="295"/>
    </location>
</feature>
<dbReference type="Pfam" id="PF00989">
    <property type="entry name" value="PAS"/>
    <property type="match status" value="1"/>
</dbReference>
<dbReference type="InterPro" id="IPR013767">
    <property type="entry name" value="PAS_fold"/>
</dbReference>
<feature type="domain" description="Histidine kinase" evidence="7">
    <location>
        <begin position="374"/>
        <end position="593"/>
    </location>
</feature>
<keyword evidence="6" id="KW-1133">Transmembrane helix</keyword>
<feature type="transmembrane region" description="Helical" evidence="6">
    <location>
        <begin position="186"/>
        <end position="208"/>
    </location>
</feature>
<dbReference type="NCBIfam" id="TIGR00229">
    <property type="entry name" value="sensory_box"/>
    <property type="match status" value="1"/>
</dbReference>
<dbReference type="GO" id="GO:0006355">
    <property type="term" value="P:regulation of DNA-templated transcription"/>
    <property type="evidence" value="ECO:0007669"/>
    <property type="project" value="InterPro"/>
</dbReference>
<dbReference type="Gene3D" id="1.20.120.160">
    <property type="entry name" value="HPT domain"/>
    <property type="match status" value="1"/>
</dbReference>
<keyword evidence="3 5" id="KW-0597">Phosphoprotein</keyword>
<dbReference type="SUPFAM" id="SSF47226">
    <property type="entry name" value="Histidine-containing phosphotransfer domain, HPT domain"/>
    <property type="match status" value="1"/>
</dbReference>